<dbReference type="Proteomes" id="UP000694846">
    <property type="component" value="Unplaced"/>
</dbReference>
<dbReference type="Pfam" id="PF00400">
    <property type="entry name" value="WD40"/>
    <property type="match status" value="3"/>
</dbReference>
<dbReference type="SMART" id="SM00320">
    <property type="entry name" value="WD40"/>
    <property type="match status" value="3"/>
</dbReference>
<evidence type="ECO:0000313" key="4">
    <source>
        <dbReference type="Proteomes" id="UP000694846"/>
    </source>
</evidence>
<evidence type="ECO:0000256" key="3">
    <source>
        <dbReference type="PROSITE-ProRule" id="PRU00221"/>
    </source>
</evidence>
<feature type="repeat" description="WD" evidence="3">
    <location>
        <begin position="140"/>
        <end position="173"/>
    </location>
</feature>
<dbReference type="PROSITE" id="PS50082">
    <property type="entry name" value="WD_REPEATS_2"/>
    <property type="match status" value="3"/>
</dbReference>
<accession>A0A8B8GEN5</accession>
<feature type="repeat" description="WD" evidence="3">
    <location>
        <begin position="182"/>
        <end position="223"/>
    </location>
</feature>
<sequence length="236" mass="25756">MKLNKFYIRYYPPGIVFEYQKQRRTKQKILDLFDIEKETDVEALAARIAVDEPLITPGVQPQLVALLRKLRNKSSSDHCGDRHDVTGSPSFRLDRTLSGGHSLPITNVCADKYGDICATGSYDRTCRIWNARTGAENLTLAGHENAVYSVSLAVTGRALTGSFDKTARIWSLDGGGECLCTMSGHSAEVVAVDVCAPRQVVATSSMDRTTRLFSAATGKSLASNPKAGSTRPWLND</sequence>
<dbReference type="Gene3D" id="2.130.10.10">
    <property type="entry name" value="YVTN repeat-like/Quinoprotein amine dehydrogenase"/>
    <property type="match status" value="1"/>
</dbReference>
<dbReference type="GO" id="GO:1990234">
    <property type="term" value="C:transferase complex"/>
    <property type="evidence" value="ECO:0007669"/>
    <property type="project" value="UniProtKB-ARBA"/>
</dbReference>
<dbReference type="InterPro" id="IPR019775">
    <property type="entry name" value="WD40_repeat_CS"/>
</dbReference>
<dbReference type="AlphaFoldDB" id="A0A8B8GEN5"/>
<feature type="repeat" description="WD" evidence="3">
    <location>
        <begin position="98"/>
        <end position="139"/>
    </location>
</feature>
<evidence type="ECO:0000256" key="2">
    <source>
        <dbReference type="ARBA" id="ARBA00022737"/>
    </source>
</evidence>
<organism evidence="4 5">
    <name type="scientific">Sipha flava</name>
    <name type="common">yellow sugarcane aphid</name>
    <dbReference type="NCBI Taxonomy" id="143950"/>
    <lineage>
        <taxon>Eukaryota</taxon>
        <taxon>Metazoa</taxon>
        <taxon>Ecdysozoa</taxon>
        <taxon>Arthropoda</taxon>
        <taxon>Hexapoda</taxon>
        <taxon>Insecta</taxon>
        <taxon>Pterygota</taxon>
        <taxon>Neoptera</taxon>
        <taxon>Paraneoptera</taxon>
        <taxon>Hemiptera</taxon>
        <taxon>Sternorrhyncha</taxon>
        <taxon>Aphidomorpha</taxon>
        <taxon>Aphidoidea</taxon>
        <taxon>Aphididae</taxon>
        <taxon>Sipha</taxon>
    </lineage>
</organism>
<proteinExistence type="predicted"/>
<dbReference type="PANTHER" id="PTHR22847:SF637">
    <property type="entry name" value="WD REPEAT DOMAIN 5B"/>
    <property type="match status" value="1"/>
</dbReference>
<dbReference type="InterPro" id="IPR036322">
    <property type="entry name" value="WD40_repeat_dom_sf"/>
</dbReference>
<protein>
    <submittedName>
        <fullName evidence="5">Dynein assembly factor with WDR repeat domains 1-like isoform X1</fullName>
    </submittedName>
</protein>
<dbReference type="OrthoDB" id="674604at2759"/>
<evidence type="ECO:0000256" key="1">
    <source>
        <dbReference type="ARBA" id="ARBA00022574"/>
    </source>
</evidence>
<dbReference type="PANTHER" id="PTHR22847">
    <property type="entry name" value="WD40 REPEAT PROTEIN"/>
    <property type="match status" value="1"/>
</dbReference>
<dbReference type="RefSeq" id="XP_025421423.1">
    <property type="nucleotide sequence ID" value="XM_025565638.1"/>
</dbReference>
<evidence type="ECO:0000313" key="5">
    <source>
        <dbReference type="RefSeq" id="XP_025421423.1"/>
    </source>
</evidence>
<dbReference type="PROSITE" id="PS00678">
    <property type="entry name" value="WD_REPEATS_1"/>
    <property type="match status" value="1"/>
</dbReference>
<dbReference type="InterPro" id="IPR015943">
    <property type="entry name" value="WD40/YVTN_repeat-like_dom_sf"/>
</dbReference>
<dbReference type="GeneID" id="112691398"/>
<keyword evidence="1 3" id="KW-0853">WD repeat</keyword>
<dbReference type="InterPro" id="IPR001680">
    <property type="entry name" value="WD40_rpt"/>
</dbReference>
<name>A0A8B8GEN5_9HEMI</name>
<keyword evidence="2" id="KW-0677">Repeat</keyword>
<gene>
    <name evidence="5" type="primary">LOC112691398</name>
</gene>
<reference evidence="5" key="1">
    <citation type="submission" date="2025-08" db="UniProtKB">
        <authorList>
            <consortium name="RefSeq"/>
        </authorList>
    </citation>
    <scope>IDENTIFICATION</scope>
    <source>
        <tissue evidence="5">Whole body</tissue>
    </source>
</reference>
<dbReference type="SUPFAM" id="SSF50978">
    <property type="entry name" value="WD40 repeat-like"/>
    <property type="match status" value="1"/>
</dbReference>
<keyword evidence="4" id="KW-1185">Reference proteome</keyword>